<dbReference type="InterPro" id="IPR016197">
    <property type="entry name" value="Chromo-like_dom_sf"/>
</dbReference>
<dbReference type="Gene3D" id="1.10.340.70">
    <property type="match status" value="1"/>
</dbReference>
<dbReference type="GO" id="GO:0003677">
    <property type="term" value="F:DNA binding"/>
    <property type="evidence" value="ECO:0007669"/>
    <property type="project" value="InterPro"/>
</dbReference>
<evidence type="ECO:0000259" key="3">
    <source>
        <dbReference type="PROSITE" id="PS50013"/>
    </source>
</evidence>
<dbReference type="SUPFAM" id="SSF54160">
    <property type="entry name" value="Chromo domain-like"/>
    <property type="match status" value="1"/>
</dbReference>
<dbReference type="SMART" id="SM00298">
    <property type="entry name" value="CHROMO"/>
    <property type="match status" value="1"/>
</dbReference>
<dbReference type="PANTHER" id="PTHR37984:SF5">
    <property type="entry name" value="PROTEIN NYNRIN-LIKE"/>
    <property type="match status" value="1"/>
</dbReference>
<sequence>MELWVANIGEGVDVLLGMNFMYSAGVRLCAREGLVKLPDEETMLLAGRTADLMERGLDLAITSKTCLYLEPGESAVVRIEYGQMVTISDKTVWTDSRTAVARIVEFGLFPTAGRFVRPGLRRYMEWQALIYENTNSREVRKREERLAQLRQKSESPCVRTPEYQWPKKLLVRSPAGPAQVHMVRLQPRPNVGKEKSPAKTDIHLSETEISGTSDAEGTESREAKLVEKTGGSHEDSGNSGEILKDRSPVVVLDEDSDSDDEAFYDAISFDGDDGDEDSQEVIEAEPSTGTCSDRLLLPGRRLEKEYERCMQMSAEELSLEPAVYFHEGSELLAQLRDELTMLPDLQELNPECDISKADIGEPGRTTPTEEEKLRTRLRYHHRSFLGDGNAAPAPARGMWCDLDVGDVKHVAQRPPSIAPHLAIKVYELLKKLLETGLIEHYGSPWASPIVIVLKKNGVDIRMCIDYRVVNGFIQLSNYPLPLIDALLMCFMSLDMASGFWAIRMTERAKLISAFVCPFGHFQWVRMPFGLKNAPLVYQAVINNCLWGFVRLSPEEEADVDQDILGFLGLDPSKREDSGSQVSALTDTVTVFHRDIPAPASMGPSFLGSLNYYHKFIEDFPVVAAVLYELLDDQVRSERDFTRVMAAFEILKKKIVSTPLLRHTDRSKPFVIIPHANRWAACAALGQEHDGNIQPVRFTGRVLNDTELRLYKAFCVQVDTQVKDGRRTMRPMGGYTLTLGYHSRKVQRDEDGLAAIMAAGITPREHLDEVAESLIPAKGRVRKPPVLSVEMLDDTYQGIVLSFDGAAKTSTRRGSCGCILWQLPGWKVLEARGFILDDVSVNDAEYKGLLKGVQMALDRQVENLVVVGDSRFVIQQVQGVINCHQPNFQKHLAECEVQKEQFRKLHLVHVKREYNQAADYLTSKTLTLGKSWTVQDPEEFLHLERVSKNAEKLMKPKVVLLDGELPHDSERQSLQSLPKGSVGDVADSQSAPLPQAARVFAVLTRSKTQARTLPSPEVIKDAPPDEEEPRRPMNPLEYQAERWRRIRVHQEQGTYLSEIKSFLKGDIGRFPPRRLRKISKVADLFALDARDVLYRLARSTRGRPRDFVDEPRLVIPDALRSDMLHYAHEVFQGGHQGITRTYEKLRRSFIGPGYADVEHYVKECVDCASGKGRPPNEGPSPGNIEPRRPFEVVSMDFVTHMPESERGNTFLLLFQDAFSGFVMCKPMRSTTAQDVAEVYEECVFRRFGASSMVRHGQDPRIMSEVFTRFRELFGSKRRATLAYRPQANGQQERSVQTVVRGIRAYIAEADQSDWDDHAERLMFALNTSFDATHLDTPFYLVHGWDAQGTLFAMLGPKPSSIPERTAFEWRRNMQRQYGYAIAYAEDLQKKAKRQRSGIQTKKWKELSERLKSGFEKGDSVWLYIPKVQPGLSRKLAHMWHGPFRIEEIYDDFRVKLKVTDSGYRVNPWVHVSRLKPHALFPKRPTVGIEVAEDDDFDAALLLEDSWEPGSGRNEYEVEKILVLRWSKRTTRTSRRTREYLVKWKGYDDPEWLPLSQLSCGALLYEFNQGALWRMKEQMYYELRHACPHYSEMTGVSRPDNHVERTGSASDGSLPEDGRCALRPKNRLLIAGGLVHVRPEAPLTPLVNSSRWCQAWCGSGSSVSSSRYAW</sequence>
<dbReference type="PROSITE" id="PS50937">
    <property type="entry name" value="HTH_MERR_2"/>
    <property type="match status" value="1"/>
</dbReference>
<dbReference type="CDD" id="cd01647">
    <property type="entry name" value="RT_LTR"/>
    <property type="match status" value="1"/>
</dbReference>
<feature type="domain" description="Integrase catalytic" evidence="5">
    <location>
        <begin position="1184"/>
        <end position="1344"/>
    </location>
</feature>
<dbReference type="PROSITE" id="PS50994">
    <property type="entry name" value="INTEGRASE"/>
    <property type="match status" value="1"/>
</dbReference>
<evidence type="ECO:0000313" key="6">
    <source>
        <dbReference type="EMBL" id="GMF42889.1"/>
    </source>
</evidence>
<dbReference type="InterPro" id="IPR000953">
    <property type="entry name" value="Chromo/chromo_shadow_dom"/>
</dbReference>
<feature type="compositionally biased region" description="Acidic residues" evidence="2">
    <location>
        <begin position="270"/>
        <end position="283"/>
    </location>
</feature>
<dbReference type="SUPFAM" id="SSF53098">
    <property type="entry name" value="Ribonuclease H-like"/>
    <property type="match status" value="2"/>
</dbReference>
<proteinExistence type="predicted"/>
<name>A0A9W6XPY3_9STRA</name>
<protein>
    <submittedName>
        <fullName evidence="6">Unnamed protein product</fullName>
    </submittedName>
</protein>
<dbReference type="Pfam" id="PF00385">
    <property type="entry name" value="Chromo"/>
    <property type="match status" value="1"/>
</dbReference>
<gene>
    <name evidence="6" type="ORF">Pfra01_001423800</name>
</gene>
<feature type="compositionally biased region" description="Basic and acidic residues" evidence="2">
    <location>
        <begin position="218"/>
        <end position="247"/>
    </location>
</feature>
<organism evidence="6 7">
    <name type="scientific">Phytophthora fragariaefolia</name>
    <dbReference type="NCBI Taxonomy" id="1490495"/>
    <lineage>
        <taxon>Eukaryota</taxon>
        <taxon>Sar</taxon>
        <taxon>Stramenopiles</taxon>
        <taxon>Oomycota</taxon>
        <taxon>Peronosporomycetes</taxon>
        <taxon>Peronosporales</taxon>
        <taxon>Peronosporaceae</taxon>
        <taxon>Phytophthora</taxon>
    </lineage>
</organism>
<dbReference type="EMBL" id="BSXT01001487">
    <property type="protein sequence ID" value="GMF42889.1"/>
    <property type="molecule type" value="Genomic_DNA"/>
</dbReference>
<dbReference type="InterPro" id="IPR041588">
    <property type="entry name" value="Integrase_H2C2"/>
</dbReference>
<dbReference type="CDD" id="cd09279">
    <property type="entry name" value="RNase_HI_like"/>
    <property type="match status" value="1"/>
</dbReference>
<feature type="region of interest" description="Disordered" evidence="2">
    <location>
        <begin position="269"/>
        <end position="292"/>
    </location>
</feature>
<dbReference type="InterPro" id="IPR000477">
    <property type="entry name" value="RT_dom"/>
</dbReference>
<dbReference type="InterPro" id="IPR043502">
    <property type="entry name" value="DNA/RNA_pol_sf"/>
</dbReference>
<dbReference type="Proteomes" id="UP001165121">
    <property type="component" value="Unassembled WGS sequence"/>
</dbReference>
<dbReference type="Pfam" id="PF17921">
    <property type="entry name" value="Integrase_H2C2"/>
    <property type="match status" value="1"/>
</dbReference>
<dbReference type="InterPro" id="IPR001584">
    <property type="entry name" value="Integrase_cat-core"/>
</dbReference>
<dbReference type="Pfam" id="PF00078">
    <property type="entry name" value="RVT_1"/>
    <property type="match status" value="1"/>
</dbReference>
<dbReference type="SUPFAM" id="SSF56672">
    <property type="entry name" value="DNA/RNA polymerases"/>
    <property type="match status" value="1"/>
</dbReference>
<dbReference type="Gene3D" id="3.30.70.270">
    <property type="match status" value="2"/>
</dbReference>
<dbReference type="InterPro" id="IPR050951">
    <property type="entry name" value="Retrovirus_Pol_polyprotein"/>
</dbReference>
<dbReference type="GO" id="GO:0006355">
    <property type="term" value="P:regulation of DNA-templated transcription"/>
    <property type="evidence" value="ECO:0007669"/>
    <property type="project" value="InterPro"/>
</dbReference>
<feature type="region of interest" description="Disordered" evidence="2">
    <location>
        <begin position="1595"/>
        <end position="1615"/>
    </location>
</feature>
<dbReference type="InterPro" id="IPR000551">
    <property type="entry name" value="MerR-type_HTH_dom"/>
</dbReference>
<feature type="domain" description="Chromo" evidence="3">
    <location>
        <begin position="1514"/>
        <end position="1567"/>
    </location>
</feature>
<comment type="caution">
    <text evidence="6">The sequence shown here is derived from an EMBL/GenBank/DDBJ whole genome shotgun (WGS) entry which is preliminary data.</text>
</comment>
<dbReference type="InterPro" id="IPR012337">
    <property type="entry name" value="RNaseH-like_sf"/>
</dbReference>
<accession>A0A9W6XPY3</accession>
<dbReference type="GO" id="GO:0015074">
    <property type="term" value="P:DNA integration"/>
    <property type="evidence" value="ECO:0007669"/>
    <property type="project" value="InterPro"/>
</dbReference>
<evidence type="ECO:0000259" key="5">
    <source>
        <dbReference type="PROSITE" id="PS50994"/>
    </source>
</evidence>
<keyword evidence="7" id="KW-1185">Reference proteome</keyword>
<dbReference type="InterPro" id="IPR023780">
    <property type="entry name" value="Chromo_domain"/>
</dbReference>
<evidence type="ECO:0000256" key="1">
    <source>
        <dbReference type="ARBA" id="ARBA00023268"/>
    </source>
</evidence>
<evidence type="ECO:0000259" key="4">
    <source>
        <dbReference type="PROSITE" id="PS50937"/>
    </source>
</evidence>
<dbReference type="InterPro" id="IPR036397">
    <property type="entry name" value="RNaseH_sf"/>
</dbReference>
<reference evidence="6" key="1">
    <citation type="submission" date="2023-04" db="EMBL/GenBank/DDBJ databases">
        <title>Phytophthora fragariaefolia NBRC 109709.</title>
        <authorList>
            <person name="Ichikawa N."/>
            <person name="Sato H."/>
            <person name="Tonouchi N."/>
        </authorList>
    </citation>
    <scope>NUCLEOTIDE SEQUENCE</scope>
    <source>
        <strain evidence="6">NBRC 109709</strain>
    </source>
</reference>
<dbReference type="PANTHER" id="PTHR37984">
    <property type="entry name" value="PROTEIN CBG26694"/>
    <property type="match status" value="1"/>
</dbReference>
<dbReference type="OrthoDB" id="1938096at2759"/>
<dbReference type="PROSITE" id="PS50013">
    <property type="entry name" value="CHROMO_2"/>
    <property type="match status" value="1"/>
</dbReference>
<evidence type="ECO:0000313" key="7">
    <source>
        <dbReference type="Proteomes" id="UP001165121"/>
    </source>
</evidence>
<keyword evidence="1" id="KW-0511">Multifunctional enzyme</keyword>
<dbReference type="Gene3D" id="2.40.50.40">
    <property type="match status" value="1"/>
</dbReference>
<feature type="region of interest" description="Disordered" evidence="2">
    <location>
        <begin position="969"/>
        <end position="988"/>
    </location>
</feature>
<dbReference type="Gene3D" id="3.30.420.10">
    <property type="entry name" value="Ribonuclease H-like superfamily/Ribonuclease H"/>
    <property type="match status" value="2"/>
</dbReference>
<dbReference type="InterPro" id="IPR002156">
    <property type="entry name" value="RNaseH_domain"/>
</dbReference>
<dbReference type="Pfam" id="PF17919">
    <property type="entry name" value="RT_RNaseH_2"/>
    <property type="match status" value="1"/>
</dbReference>
<feature type="region of interest" description="Disordered" evidence="2">
    <location>
        <begin position="188"/>
        <end position="249"/>
    </location>
</feature>
<dbReference type="Gene3D" id="3.10.10.10">
    <property type="entry name" value="HIV Type 1 Reverse Transcriptase, subunit A, domain 1"/>
    <property type="match status" value="1"/>
</dbReference>
<feature type="compositionally biased region" description="Basic and acidic residues" evidence="2">
    <location>
        <begin position="191"/>
        <end position="206"/>
    </location>
</feature>
<dbReference type="InterPro" id="IPR043128">
    <property type="entry name" value="Rev_trsase/Diguanyl_cyclase"/>
</dbReference>
<evidence type="ECO:0000256" key="2">
    <source>
        <dbReference type="SAM" id="MobiDB-lite"/>
    </source>
</evidence>
<dbReference type="Pfam" id="PF13456">
    <property type="entry name" value="RVT_3"/>
    <property type="match status" value="1"/>
</dbReference>
<dbReference type="InterPro" id="IPR041577">
    <property type="entry name" value="RT_RNaseH_2"/>
</dbReference>
<dbReference type="GO" id="GO:0004523">
    <property type="term" value="F:RNA-DNA hybrid ribonuclease activity"/>
    <property type="evidence" value="ECO:0007669"/>
    <property type="project" value="InterPro"/>
</dbReference>
<feature type="domain" description="HTH merR-type" evidence="4">
    <location>
        <begin position="1036"/>
        <end position="1064"/>
    </location>
</feature>